<dbReference type="Pfam" id="PF13376">
    <property type="entry name" value="OmdA"/>
    <property type="match status" value="1"/>
</dbReference>
<name>A0ABX1GSN3_9FLAO</name>
<dbReference type="Pfam" id="PF08818">
    <property type="entry name" value="DUF1801"/>
    <property type="match status" value="1"/>
</dbReference>
<dbReference type="SUPFAM" id="SSF159888">
    <property type="entry name" value="YdhG-like"/>
    <property type="match status" value="1"/>
</dbReference>
<dbReference type="RefSeq" id="WP_168553122.1">
    <property type="nucleotide sequence ID" value="NZ_JAAWWL010000002.1"/>
</dbReference>
<dbReference type="EMBL" id="JAAWWL010000002">
    <property type="protein sequence ID" value="NKI32964.1"/>
    <property type="molecule type" value="Genomic_DNA"/>
</dbReference>
<keyword evidence="3" id="KW-1185">Reference proteome</keyword>
<comment type="caution">
    <text evidence="2">The sequence shown here is derived from an EMBL/GenBank/DDBJ whole genome shotgun (WGS) entry which is preliminary data.</text>
</comment>
<proteinExistence type="predicted"/>
<dbReference type="InterPro" id="IPR014922">
    <property type="entry name" value="YdhG-like"/>
</dbReference>
<reference evidence="2 3" key="1">
    <citation type="submission" date="2020-04" db="EMBL/GenBank/DDBJ databases">
        <authorList>
            <person name="Yoon J."/>
        </authorList>
    </citation>
    <scope>NUCLEOTIDE SEQUENCE [LARGE SCALE GENOMIC DNA]</scope>
    <source>
        <strain evidence="2 3">DJ-13</strain>
    </source>
</reference>
<feature type="domain" description="YdhG-like" evidence="1">
    <location>
        <begin position="20"/>
        <end position="113"/>
    </location>
</feature>
<dbReference type="Gene3D" id="3.90.1150.200">
    <property type="match status" value="1"/>
</dbReference>
<sequence length="198" mass="23483">MDKAAKIEAYFEEEHEFKKAIGTLREIILKTPLEETFKWMFPTYTLQNKNVLAICKFKNHFGIWFFNGVFLTDPLNVLENAQEGKTKAMRHWKFSNEYDIDPNQVMAYVNEAIINQKNNRVLTPTKKSTKHIETPELLMEAFKKNAKLKKAYQNFSEYKRKEFNEYISTAKQEKTKLKRLEKILPMIEDGIGLNDKYR</sequence>
<accession>A0ABX1GSN3</accession>
<evidence type="ECO:0000313" key="3">
    <source>
        <dbReference type="Proteomes" id="UP000718451"/>
    </source>
</evidence>
<evidence type="ECO:0000313" key="2">
    <source>
        <dbReference type="EMBL" id="NKI32964.1"/>
    </source>
</evidence>
<organism evidence="2 3">
    <name type="scientific">Croceivirga thetidis</name>
    <dbReference type="NCBI Taxonomy" id="2721623"/>
    <lineage>
        <taxon>Bacteria</taxon>
        <taxon>Pseudomonadati</taxon>
        <taxon>Bacteroidota</taxon>
        <taxon>Flavobacteriia</taxon>
        <taxon>Flavobacteriales</taxon>
        <taxon>Flavobacteriaceae</taxon>
        <taxon>Croceivirga</taxon>
    </lineage>
</organism>
<protein>
    <recommendedName>
        <fullName evidence="1">YdhG-like domain-containing protein</fullName>
    </recommendedName>
</protein>
<evidence type="ECO:0000259" key="1">
    <source>
        <dbReference type="Pfam" id="PF08818"/>
    </source>
</evidence>
<dbReference type="Proteomes" id="UP000718451">
    <property type="component" value="Unassembled WGS sequence"/>
</dbReference>
<gene>
    <name evidence="2" type="ORF">HCU67_13485</name>
</gene>